<feature type="compositionally biased region" description="Low complexity" evidence="1">
    <location>
        <begin position="22"/>
        <end position="46"/>
    </location>
</feature>
<comment type="caution">
    <text evidence="3">The sequence shown here is derived from an EMBL/GenBank/DDBJ whole genome shotgun (WGS) entry which is preliminary data.</text>
</comment>
<feature type="region of interest" description="Disordered" evidence="1">
    <location>
        <begin position="68"/>
        <end position="114"/>
    </location>
</feature>
<reference evidence="3 4" key="1">
    <citation type="journal article" date="2024" name="bioRxiv">
        <title>A reference genome for Trichogramma kaykai: A tiny desert-dwelling parasitoid wasp with competing sex-ratio distorters.</title>
        <authorList>
            <person name="Culotta J."/>
            <person name="Lindsey A.R."/>
        </authorList>
    </citation>
    <scope>NUCLEOTIDE SEQUENCE [LARGE SCALE GENOMIC DNA]</scope>
    <source>
        <strain evidence="3 4">KSX58</strain>
    </source>
</reference>
<feature type="compositionally biased region" description="Low complexity" evidence="1">
    <location>
        <begin position="95"/>
        <end position="109"/>
    </location>
</feature>
<accession>A0ABD2W2Y0</accession>
<feature type="region of interest" description="Disordered" evidence="1">
    <location>
        <begin position="22"/>
        <end position="49"/>
    </location>
</feature>
<feature type="chain" id="PRO_5044773898" evidence="2">
    <location>
        <begin position="22"/>
        <end position="738"/>
    </location>
</feature>
<feature type="compositionally biased region" description="Low complexity" evidence="1">
    <location>
        <begin position="497"/>
        <end position="508"/>
    </location>
</feature>
<evidence type="ECO:0000256" key="2">
    <source>
        <dbReference type="SAM" id="SignalP"/>
    </source>
</evidence>
<gene>
    <name evidence="3" type="ORF">TKK_017802</name>
</gene>
<feature type="compositionally biased region" description="Basic residues" evidence="1">
    <location>
        <begin position="85"/>
        <end position="94"/>
    </location>
</feature>
<feature type="signal peptide" evidence="2">
    <location>
        <begin position="1"/>
        <end position="21"/>
    </location>
</feature>
<proteinExistence type="predicted"/>
<protein>
    <submittedName>
        <fullName evidence="3">Uncharacterized protein</fullName>
    </submittedName>
</protein>
<dbReference type="EMBL" id="JBJJXI010000143">
    <property type="protein sequence ID" value="KAL3386880.1"/>
    <property type="molecule type" value="Genomic_DNA"/>
</dbReference>
<sequence>MLQQLLAVAFVLALYASAVQTSPASTTTTTSDDQSQEQQQQQQKSSNDVSLAAVKQLQRLAHFPRSGFLDTATTNNKQQLQQQQHRVKYGKSRGRSSSSSNQLQSSANSVDDATTSTSLEIPIDLTELLRIIGEGSTANGNSKNNGQITAKQMLALDRYADKIMKDERVMSYVQDRIKRDHTTGYDYAPPPHDSYGPPAPVYGPPPAQHHGGGSDSASFITGLVGGLIGGSASLSKGSVVASAQGSHAPPALPQHHPVVYGPPAPVYGPPKYPTYGHHEHHEHHQVTPWDLKKAIINSLIQAVKAVGGGFLALNGQIIKGSGFLVQTKGRLISGAGEAISGLGKTLATGATKPTTQHHHTTSYEHHGYAYGPPPVVHNHYAGHDHHYAGAPPPTDSYQHGFGAATDVHDDSQAGLLVAQPVPDLDHLHHHQHHHQQSDDGFEVPPQQDDAHVEYQTFDHGTASGVDGVAGKSKNEKVKEAIAQLAAFSAQYKKNKGTKTTTTSTSGHQHSSHGGGIEVPTKPLQLQDYNQESHDLYPPLGNGPADGSGNHHQAAASHGGVEQHHYTTLDQVDDKYKHPPITIEDTYLQHQHHQQLHHQGGGYAQADLESPHYAYVTQPHLHHHQYGQPRPHNYKQVSFNIPDVHFEISDEDITGFEKGAFEQPHHHRFPTMDGPLKIPIIGPYSPHQGFPPAHLNSIHDIGIKYPGIHRPSFEIKQSIGYEIANRRDDRESERKVNRL</sequence>
<feature type="region of interest" description="Disordered" evidence="1">
    <location>
        <begin position="493"/>
        <end position="564"/>
    </location>
</feature>
<keyword evidence="2" id="KW-0732">Signal</keyword>
<name>A0ABD2W2Y0_9HYME</name>
<feature type="region of interest" description="Disordered" evidence="1">
    <location>
        <begin position="427"/>
        <end position="446"/>
    </location>
</feature>
<evidence type="ECO:0000313" key="4">
    <source>
        <dbReference type="Proteomes" id="UP001627154"/>
    </source>
</evidence>
<evidence type="ECO:0000256" key="1">
    <source>
        <dbReference type="SAM" id="MobiDB-lite"/>
    </source>
</evidence>
<keyword evidence="4" id="KW-1185">Reference proteome</keyword>
<dbReference type="Proteomes" id="UP001627154">
    <property type="component" value="Unassembled WGS sequence"/>
</dbReference>
<feature type="compositionally biased region" description="Pro residues" evidence="1">
    <location>
        <begin position="188"/>
        <end position="207"/>
    </location>
</feature>
<organism evidence="3 4">
    <name type="scientific">Trichogramma kaykai</name>
    <dbReference type="NCBI Taxonomy" id="54128"/>
    <lineage>
        <taxon>Eukaryota</taxon>
        <taxon>Metazoa</taxon>
        <taxon>Ecdysozoa</taxon>
        <taxon>Arthropoda</taxon>
        <taxon>Hexapoda</taxon>
        <taxon>Insecta</taxon>
        <taxon>Pterygota</taxon>
        <taxon>Neoptera</taxon>
        <taxon>Endopterygota</taxon>
        <taxon>Hymenoptera</taxon>
        <taxon>Apocrita</taxon>
        <taxon>Proctotrupomorpha</taxon>
        <taxon>Chalcidoidea</taxon>
        <taxon>Trichogrammatidae</taxon>
        <taxon>Trichogramma</taxon>
    </lineage>
</organism>
<dbReference type="AlphaFoldDB" id="A0ABD2W2Y0"/>
<feature type="region of interest" description="Disordered" evidence="1">
    <location>
        <begin position="182"/>
        <end position="215"/>
    </location>
</feature>
<evidence type="ECO:0000313" key="3">
    <source>
        <dbReference type="EMBL" id="KAL3386880.1"/>
    </source>
</evidence>